<evidence type="ECO:0000256" key="6">
    <source>
        <dbReference type="SAM" id="Phobius"/>
    </source>
</evidence>
<accession>A0A4R4KKH2</accession>
<dbReference type="PANTHER" id="PTHR32309:SF13">
    <property type="entry name" value="FERRIC ENTEROBACTIN TRANSPORT PROTEIN FEPE"/>
    <property type="match status" value="1"/>
</dbReference>
<dbReference type="OrthoDB" id="1522571at2"/>
<dbReference type="PANTHER" id="PTHR32309">
    <property type="entry name" value="TYROSINE-PROTEIN KINASE"/>
    <property type="match status" value="1"/>
</dbReference>
<keyword evidence="2" id="KW-1003">Cell membrane</keyword>
<evidence type="ECO:0000256" key="4">
    <source>
        <dbReference type="ARBA" id="ARBA00022989"/>
    </source>
</evidence>
<reference evidence="8 9" key="1">
    <citation type="submission" date="2019-02" db="EMBL/GenBank/DDBJ databases">
        <title>Arundinibacter roseus gen. nov., sp. nov., a new member of the family Cytophagaceae.</title>
        <authorList>
            <person name="Szuroczki S."/>
            <person name="Khayer B."/>
            <person name="Sproer C."/>
            <person name="Toumi M."/>
            <person name="Szabo A."/>
            <person name="Felfoldi T."/>
            <person name="Schumann P."/>
            <person name="Toth E."/>
        </authorList>
    </citation>
    <scope>NUCLEOTIDE SEQUENCE [LARGE SCALE GENOMIC DNA]</scope>
    <source>
        <strain evidence="8 9">DMA-k-7a</strain>
    </source>
</reference>
<dbReference type="Pfam" id="PF02706">
    <property type="entry name" value="Wzz"/>
    <property type="match status" value="1"/>
</dbReference>
<comment type="caution">
    <text evidence="8">The sequence shown here is derived from an EMBL/GenBank/DDBJ whole genome shotgun (WGS) entry which is preliminary data.</text>
</comment>
<feature type="domain" description="Polysaccharide chain length determinant N-terminal" evidence="7">
    <location>
        <begin position="12"/>
        <end position="92"/>
    </location>
</feature>
<dbReference type="RefSeq" id="WP_132115446.1">
    <property type="nucleotide sequence ID" value="NZ_SMJU01000003.1"/>
</dbReference>
<dbReference type="AlphaFoldDB" id="A0A4R4KKH2"/>
<dbReference type="Proteomes" id="UP000295706">
    <property type="component" value="Unassembled WGS sequence"/>
</dbReference>
<dbReference type="GO" id="GO:0005886">
    <property type="term" value="C:plasma membrane"/>
    <property type="evidence" value="ECO:0007669"/>
    <property type="project" value="UniProtKB-SubCell"/>
</dbReference>
<evidence type="ECO:0000256" key="5">
    <source>
        <dbReference type="ARBA" id="ARBA00023136"/>
    </source>
</evidence>
<proteinExistence type="predicted"/>
<gene>
    <name evidence="8" type="ORF">EZE20_05760</name>
</gene>
<keyword evidence="3 6" id="KW-0812">Transmembrane</keyword>
<evidence type="ECO:0000256" key="3">
    <source>
        <dbReference type="ARBA" id="ARBA00022692"/>
    </source>
</evidence>
<dbReference type="InterPro" id="IPR003856">
    <property type="entry name" value="LPS_length_determ_N"/>
</dbReference>
<name>A0A4R4KKH2_9BACT</name>
<evidence type="ECO:0000256" key="1">
    <source>
        <dbReference type="ARBA" id="ARBA00004651"/>
    </source>
</evidence>
<evidence type="ECO:0000259" key="7">
    <source>
        <dbReference type="Pfam" id="PF02706"/>
    </source>
</evidence>
<sequence>MTNSNRENSAIEIDLHVFFKIIKAEIIVIGLSIFLGAVLGSLYAFTFNSNPEYTATGKILPEVASKPTNGLGGLFEILKQYGGNIDMYNTEITRPDIYEEIINTSKFYTYLLSKSVGTSNNKKLPFEQYYLTNFSHKNKIGDQEKVDSASSNTIFHYNYQQTIQKRIVINSSKKNSLVSISVKMPDPVVAADIANLTIQYLIDFITKYRTEKARQELAFVENLIKNNQKDNFSKEIHESLMASELQMKIKIQEDTPIIQVLEYAQIPVIKTNPSHLLIILPFIFIGLLLGILVAIFKNNEYHIITR</sequence>
<keyword evidence="5 6" id="KW-0472">Membrane</keyword>
<evidence type="ECO:0000256" key="2">
    <source>
        <dbReference type="ARBA" id="ARBA00022475"/>
    </source>
</evidence>
<dbReference type="InterPro" id="IPR050445">
    <property type="entry name" value="Bact_polysacc_biosynth/exp"/>
</dbReference>
<keyword evidence="9" id="KW-1185">Reference proteome</keyword>
<feature type="transmembrane region" description="Helical" evidence="6">
    <location>
        <begin position="21"/>
        <end position="45"/>
    </location>
</feature>
<evidence type="ECO:0000313" key="9">
    <source>
        <dbReference type="Proteomes" id="UP000295706"/>
    </source>
</evidence>
<organism evidence="8 9">
    <name type="scientific">Arundinibacter roseus</name>
    <dbReference type="NCBI Taxonomy" id="2070510"/>
    <lineage>
        <taxon>Bacteria</taxon>
        <taxon>Pseudomonadati</taxon>
        <taxon>Bacteroidota</taxon>
        <taxon>Cytophagia</taxon>
        <taxon>Cytophagales</taxon>
        <taxon>Spirosomataceae</taxon>
        <taxon>Arundinibacter</taxon>
    </lineage>
</organism>
<keyword evidence="4 6" id="KW-1133">Transmembrane helix</keyword>
<dbReference type="EMBL" id="SMJU01000003">
    <property type="protein sequence ID" value="TDB67452.1"/>
    <property type="molecule type" value="Genomic_DNA"/>
</dbReference>
<feature type="transmembrane region" description="Helical" evidence="6">
    <location>
        <begin position="276"/>
        <end position="296"/>
    </location>
</feature>
<comment type="subcellular location">
    <subcellularLocation>
        <location evidence="1">Cell membrane</location>
        <topology evidence="1">Multi-pass membrane protein</topology>
    </subcellularLocation>
</comment>
<dbReference type="GO" id="GO:0004713">
    <property type="term" value="F:protein tyrosine kinase activity"/>
    <property type="evidence" value="ECO:0007669"/>
    <property type="project" value="TreeGrafter"/>
</dbReference>
<protein>
    <recommendedName>
        <fullName evidence="7">Polysaccharide chain length determinant N-terminal domain-containing protein</fullName>
    </recommendedName>
</protein>
<evidence type="ECO:0000313" key="8">
    <source>
        <dbReference type="EMBL" id="TDB67452.1"/>
    </source>
</evidence>